<dbReference type="AlphaFoldDB" id="A0AAW3X4Q6"/>
<name>A0AAW3X4Q6_9CLOT</name>
<keyword evidence="4" id="KW-1185">Reference proteome</keyword>
<accession>A0AAW3X4Q6</accession>
<evidence type="ECO:0000256" key="1">
    <source>
        <dbReference type="ARBA" id="ARBA00022737"/>
    </source>
</evidence>
<keyword evidence="1" id="KW-0677">Repeat</keyword>
<evidence type="ECO:0000256" key="2">
    <source>
        <dbReference type="PROSITE-ProRule" id="PRU00591"/>
    </source>
</evidence>
<dbReference type="SUPFAM" id="SSF69360">
    <property type="entry name" value="Cell wall binding repeat"/>
    <property type="match status" value="1"/>
</dbReference>
<dbReference type="Proteomes" id="UP000653904">
    <property type="component" value="Unassembled WGS sequence"/>
</dbReference>
<dbReference type="PROSITE" id="PS51170">
    <property type="entry name" value="CW"/>
    <property type="match status" value="3"/>
</dbReference>
<reference evidence="3 4" key="1">
    <citation type="submission" date="2020-08" db="EMBL/GenBank/DDBJ databases">
        <title>Genome public.</title>
        <authorList>
            <person name="Liu C."/>
            <person name="Sun Q."/>
        </authorList>
    </citation>
    <scope>NUCLEOTIDE SEQUENCE [LARGE SCALE GENOMIC DNA]</scope>
    <source>
        <strain evidence="3 4">BX14</strain>
    </source>
</reference>
<evidence type="ECO:0000313" key="4">
    <source>
        <dbReference type="Proteomes" id="UP000653904"/>
    </source>
</evidence>
<dbReference type="Pfam" id="PF19127">
    <property type="entry name" value="Choline_bind_3"/>
    <property type="match status" value="1"/>
</dbReference>
<feature type="repeat" description="Cell wall-binding" evidence="2">
    <location>
        <begin position="110"/>
        <end position="129"/>
    </location>
</feature>
<gene>
    <name evidence="3" type="ORF">H8S19_11335</name>
</gene>
<comment type="caution">
    <text evidence="3">The sequence shown here is derived from an EMBL/GenBank/DDBJ whole genome shotgun (WGS) entry which is preliminary data.</text>
</comment>
<dbReference type="InterPro" id="IPR018337">
    <property type="entry name" value="Cell_wall/Cho-bd_repeat"/>
</dbReference>
<sequence length="315" mass="35173">MKKEEKRTAPGLKRALKAVLGHKIVRLAGIAGVSLLFSASAAQTVLADDAGVWQPVENGYYLVGMDGSYLTGWQQMGGKWYLLGADGLMKTGWEQENGTWYYLQGDGAMATGWQNIDGKYYFLKDSGAMEGTTFTKDETQYTINADGSLANAKKKKNTGGGAYTLAFLDGDTQAMADSLNELKADAFDGDEEEDYYDDDKKDYDKDASFILNGKLQQIAEHRLAMARSKGYGSSRIPDEGTLDDYLKSIGESTARRHTEIYLINCDDVTQAEEKLLRNHDSDEKKRVDRVIYYKEMGVAHQQVGDKHYYMIILMR</sequence>
<protein>
    <submittedName>
        <fullName evidence="3">Cell surface protein</fullName>
    </submittedName>
</protein>
<organism evidence="3 4">
    <name type="scientific">Clostridium segne</name>
    <dbReference type="NCBI Taxonomy" id="2763038"/>
    <lineage>
        <taxon>Bacteria</taxon>
        <taxon>Bacillati</taxon>
        <taxon>Bacillota</taxon>
        <taxon>Clostridia</taxon>
        <taxon>Eubacteriales</taxon>
        <taxon>Clostridiaceae</taxon>
        <taxon>Clostridium</taxon>
    </lineage>
</organism>
<dbReference type="EMBL" id="JACOOW010000013">
    <property type="protein sequence ID" value="MBC5657641.1"/>
    <property type="molecule type" value="Genomic_DNA"/>
</dbReference>
<feature type="repeat" description="Cell wall-binding" evidence="2">
    <location>
        <begin position="90"/>
        <end position="109"/>
    </location>
</feature>
<feature type="repeat" description="Cell wall-binding" evidence="2">
    <location>
        <begin position="70"/>
        <end position="89"/>
    </location>
</feature>
<dbReference type="Gene3D" id="2.10.270.10">
    <property type="entry name" value="Cholin Binding"/>
    <property type="match status" value="2"/>
</dbReference>
<proteinExistence type="predicted"/>
<evidence type="ECO:0000313" key="3">
    <source>
        <dbReference type="EMBL" id="MBC5657641.1"/>
    </source>
</evidence>